<dbReference type="EMBL" id="ML170312">
    <property type="protein sequence ID" value="TDL14728.1"/>
    <property type="molecule type" value="Genomic_DNA"/>
</dbReference>
<feature type="compositionally biased region" description="Polar residues" evidence="1">
    <location>
        <begin position="273"/>
        <end position="297"/>
    </location>
</feature>
<keyword evidence="3" id="KW-1185">Reference proteome</keyword>
<evidence type="ECO:0000313" key="2">
    <source>
        <dbReference type="EMBL" id="TDL14728.1"/>
    </source>
</evidence>
<gene>
    <name evidence="2" type="ORF">BD410DRAFT_845784</name>
</gene>
<dbReference type="Proteomes" id="UP000294933">
    <property type="component" value="Unassembled WGS sequence"/>
</dbReference>
<accession>A0A4Y7PI63</accession>
<dbReference type="VEuPathDB" id="FungiDB:BD410DRAFT_845784"/>
<proteinExistence type="predicted"/>
<feature type="region of interest" description="Disordered" evidence="1">
    <location>
        <begin position="115"/>
        <end position="134"/>
    </location>
</feature>
<reference evidence="2 3" key="1">
    <citation type="submission" date="2018-06" db="EMBL/GenBank/DDBJ databases">
        <title>A transcriptomic atlas of mushroom development highlights an independent origin of complex multicellularity.</title>
        <authorList>
            <consortium name="DOE Joint Genome Institute"/>
            <person name="Krizsan K."/>
            <person name="Almasi E."/>
            <person name="Merenyi Z."/>
            <person name="Sahu N."/>
            <person name="Viragh M."/>
            <person name="Koszo T."/>
            <person name="Mondo S."/>
            <person name="Kiss B."/>
            <person name="Balint B."/>
            <person name="Kues U."/>
            <person name="Barry K."/>
            <person name="Hegedus J.C."/>
            <person name="Henrissat B."/>
            <person name="Johnson J."/>
            <person name="Lipzen A."/>
            <person name="Ohm R."/>
            <person name="Nagy I."/>
            <person name="Pangilinan J."/>
            <person name="Yan J."/>
            <person name="Xiong Y."/>
            <person name="Grigoriev I.V."/>
            <person name="Hibbett D.S."/>
            <person name="Nagy L.G."/>
        </authorList>
    </citation>
    <scope>NUCLEOTIDE SEQUENCE [LARGE SCALE GENOMIC DNA]</scope>
    <source>
        <strain evidence="2 3">SZMC22713</strain>
    </source>
</reference>
<name>A0A4Y7PI63_9AGAM</name>
<organism evidence="2 3">
    <name type="scientific">Rickenella mellea</name>
    <dbReference type="NCBI Taxonomy" id="50990"/>
    <lineage>
        <taxon>Eukaryota</taxon>
        <taxon>Fungi</taxon>
        <taxon>Dikarya</taxon>
        <taxon>Basidiomycota</taxon>
        <taxon>Agaricomycotina</taxon>
        <taxon>Agaricomycetes</taxon>
        <taxon>Hymenochaetales</taxon>
        <taxon>Rickenellaceae</taxon>
        <taxon>Rickenella</taxon>
    </lineage>
</organism>
<protein>
    <submittedName>
        <fullName evidence="2">Uncharacterized protein</fullName>
    </submittedName>
</protein>
<sequence>MPRGKKSPLPTPVQTALANTQARRSDNELQVVTTRSKNSRGSQDPSTAQLEADQSVELPKVAEKRINEVQEENRQEIPNTLKLDALTAALAEDLDLIRKDDSAYEGDFLPSQRAGARYSHLDGGREEEESDSECNNVAAPYNKSELTRASPSQKPVFEVTAEKNVHEDKVYTATQSDDSDDKIKRFVARLDAEEYRPSQRPGSGHWVQEPWVQFVDGEMVEITDKEAFLRRWEVNIDGINLIPKTESNVTEENKTVIKSTPKIKNVVNANASKSDWSSRLRTRNSDGQKVQVRSSPKSVDASEEITGSGSKDENVTSNT</sequence>
<feature type="region of interest" description="Disordered" evidence="1">
    <location>
        <begin position="1"/>
        <end position="58"/>
    </location>
</feature>
<evidence type="ECO:0000256" key="1">
    <source>
        <dbReference type="SAM" id="MobiDB-lite"/>
    </source>
</evidence>
<feature type="compositionally biased region" description="Basic and acidic residues" evidence="1">
    <location>
        <begin position="310"/>
        <end position="319"/>
    </location>
</feature>
<feature type="compositionally biased region" description="Polar residues" evidence="1">
    <location>
        <begin position="12"/>
        <end position="49"/>
    </location>
</feature>
<feature type="region of interest" description="Disordered" evidence="1">
    <location>
        <begin position="273"/>
        <end position="319"/>
    </location>
</feature>
<dbReference type="AlphaFoldDB" id="A0A4Y7PI63"/>
<evidence type="ECO:0000313" key="3">
    <source>
        <dbReference type="Proteomes" id="UP000294933"/>
    </source>
</evidence>